<comment type="caution">
    <text evidence="1">The sequence shown here is derived from an EMBL/GenBank/DDBJ whole genome shotgun (WGS) entry which is preliminary data.</text>
</comment>
<keyword evidence="2" id="KW-1185">Reference proteome</keyword>
<evidence type="ECO:0000313" key="2">
    <source>
        <dbReference type="Proteomes" id="UP001243330"/>
    </source>
</evidence>
<reference evidence="1" key="1">
    <citation type="submission" date="2023-01" db="EMBL/GenBank/DDBJ databases">
        <title>Colletotrichum chrysophilum M932 genome sequence.</title>
        <authorList>
            <person name="Baroncelli R."/>
        </authorList>
    </citation>
    <scope>NUCLEOTIDE SEQUENCE</scope>
    <source>
        <strain evidence="1">M932</strain>
    </source>
</reference>
<dbReference type="EMBL" id="JAQOWY010001366">
    <property type="protein sequence ID" value="KAK1837393.1"/>
    <property type="molecule type" value="Genomic_DNA"/>
</dbReference>
<accession>A0AAD9E7C7</accession>
<protein>
    <submittedName>
        <fullName evidence="1">Uncharacterized protein</fullName>
    </submittedName>
</protein>
<evidence type="ECO:0000313" key="1">
    <source>
        <dbReference type="EMBL" id="KAK1837393.1"/>
    </source>
</evidence>
<dbReference type="AlphaFoldDB" id="A0AAD9E7C7"/>
<gene>
    <name evidence="1" type="ORF">CCHR01_19986</name>
</gene>
<sequence length="52" mass="5640">MAGFLFSASQMVNQGPVTGPAVTVISRYLLAQKALKGLMMFHTRDGVWISLV</sequence>
<dbReference type="Proteomes" id="UP001243330">
    <property type="component" value="Unassembled WGS sequence"/>
</dbReference>
<name>A0AAD9E7C7_9PEZI</name>
<proteinExistence type="predicted"/>
<organism evidence="1 2">
    <name type="scientific">Colletotrichum chrysophilum</name>
    <dbReference type="NCBI Taxonomy" id="1836956"/>
    <lineage>
        <taxon>Eukaryota</taxon>
        <taxon>Fungi</taxon>
        <taxon>Dikarya</taxon>
        <taxon>Ascomycota</taxon>
        <taxon>Pezizomycotina</taxon>
        <taxon>Sordariomycetes</taxon>
        <taxon>Hypocreomycetidae</taxon>
        <taxon>Glomerellales</taxon>
        <taxon>Glomerellaceae</taxon>
        <taxon>Colletotrichum</taxon>
        <taxon>Colletotrichum gloeosporioides species complex</taxon>
    </lineage>
</organism>